<evidence type="ECO:0000313" key="3">
    <source>
        <dbReference type="Proteomes" id="UP000266841"/>
    </source>
</evidence>
<feature type="region of interest" description="Disordered" evidence="1">
    <location>
        <begin position="269"/>
        <end position="375"/>
    </location>
</feature>
<feature type="compositionally biased region" description="Low complexity" evidence="1">
    <location>
        <begin position="162"/>
        <end position="178"/>
    </location>
</feature>
<keyword evidence="3" id="KW-1185">Reference proteome</keyword>
<feature type="compositionally biased region" description="Pro residues" evidence="1">
    <location>
        <begin position="213"/>
        <end position="225"/>
    </location>
</feature>
<feature type="compositionally biased region" description="Polar residues" evidence="1">
    <location>
        <begin position="493"/>
        <end position="502"/>
    </location>
</feature>
<feature type="non-terminal residue" evidence="2">
    <location>
        <position position="700"/>
    </location>
</feature>
<evidence type="ECO:0000313" key="2">
    <source>
        <dbReference type="EMBL" id="EJK77260.1"/>
    </source>
</evidence>
<dbReference type="EMBL" id="AGNL01001099">
    <property type="protein sequence ID" value="EJK77260.1"/>
    <property type="molecule type" value="Genomic_DNA"/>
</dbReference>
<feature type="compositionally biased region" description="Acidic residues" evidence="1">
    <location>
        <begin position="17"/>
        <end position="29"/>
    </location>
</feature>
<reference evidence="2 3" key="1">
    <citation type="journal article" date="2012" name="Genome Biol.">
        <title>Genome and low-iron response of an oceanic diatom adapted to chronic iron limitation.</title>
        <authorList>
            <person name="Lommer M."/>
            <person name="Specht M."/>
            <person name="Roy A.S."/>
            <person name="Kraemer L."/>
            <person name="Andreson R."/>
            <person name="Gutowska M.A."/>
            <person name="Wolf J."/>
            <person name="Bergner S.V."/>
            <person name="Schilhabel M.B."/>
            <person name="Klostermeier U.C."/>
            <person name="Beiko R.G."/>
            <person name="Rosenstiel P."/>
            <person name="Hippler M."/>
            <person name="Laroche J."/>
        </authorList>
    </citation>
    <scope>NUCLEOTIDE SEQUENCE [LARGE SCALE GENOMIC DNA]</scope>
    <source>
        <strain evidence="2 3">CCMP1005</strain>
    </source>
</reference>
<feature type="compositionally biased region" description="Basic and acidic residues" evidence="1">
    <location>
        <begin position="43"/>
        <end position="56"/>
    </location>
</feature>
<feature type="region of interest" description="Disordered" evidence="1">
    <location>
        <begin position="604"/>
        <end position="629"/>
    </location>
</feature>
<sequence length="700" mass="72011">MSDDDDNEESILSSPLVDEDPKSEDEIQEIADALTSQPMPDGRSSDEVEAAMKEARGAWNEGAEQQPQARLKGGQGFGNLQQSGFSNVGKSKLMSAGARESFLSKKSTGVNTRGDGIQPKGTVSMPVVSKNVINTPVKSGAPSFESKSFGKGGSAPFPKFPLSLKSKGGLESKSIGSLPKVPKISTSDSFEVSDGAQKMMPNDEATQQGVGLPPRPIANAPPSPVPAMKGEESRPVPEVDKQAEKKKDEGFLSSLGKSLFSGFKVPKIEMPKMPDLPLPDQEGSDVSSPFAKKKSPGDELLENNAPYGLNKVGKSKSLTTSKTIQSTKVPPIKGKEISKTTAPKVGSGLQSKQVAGQGFKADKLGPPKVGLSSDTMAGGVKKLGLSKMKSSTLGRVGGTVGELKSMGKVGIASKSVGKVGLVSKSLGKATLGPSKSMGKSMVGGVKKIVKAPNKFESKSLGGIGIGKAGESRIRKLDLKSGTFLSGMKKGNTVGESSETPGVNKSEDVPSGSEPKPFGSAPGKTATKIGTPSAVGLKGAESETGTVLPSQKNEGGGEVAPVKKFEPKAVGFGSKISAPVKKFEPKPFGSAPGKAAAKIGPPSAVGLKGAESETGTVLPSQKIEGGGRRLRQVREVRSQRLLGFGSKISAPVKKFEPKPFGSAPGKAAAKIGPPSAVGLKGAEAETGSFLSSQKREGDNPD</sequence>
<feature type="region of interest" description="Disordered" evidence="1">
    <location>
        <begin position="652"/>
        <end position="700"/>
    </location>
</feature>
<name>K0TI80_THAOC</name>
<feature type="compositionally biased region" description="Polar residues" evidence="1">
    <location>
        <begin position="542"/>
        <end position="552"/>
    </location>
</feature>
<dbReference type="AlphaFoldDB" id="K0TI80"/>
<feature type="compositionally biased region" description="Basic and acidic residues" evidence="1">
    <location>
        <begin position="229"/>
        <end position="250"/>
    </location>
</feature>
<dbReference type="Proteomes" id="UP000266841">
    <property type="component" value="Unassembled WGS sequence"/>
</dbReference>
<feature type="compositionally biased region" description="Polar residues" evidence="1">
    <location>
        <begin position="316"/>
        <end position="328"/>
    </location>
</feature>
<accession>K0TI80</accession>
<comment type="caution">
    <text evidence="2">The sequence shown here is derived from an EMBL/GenBank/DDBJ whole genome shotgun (WGS) entry which is preliminary data.</text>
</comment>
<feature type="region of interest" description="Disordered" evidence="1">
    <location>
        <begin position="480"/>
        <end position="559"/>
    </location>
</feature>
<evidence type="ECO:0000256" key="1">
    <source>
        <dbReference type="SAM" id="MobiDB-lite"/>
    </source>
</evidence>
<feature type="compositionally biased region" description="Low complexity" evidence="1">
    <location>
        <begin position="660"/>
        <end position="675"/>
    </location>
</feature>
<feature type="region of interest" description="Disordered" evidence="1">
    <location>
        <begin position="104"/>
        <end position="123"/>
    </location>
</feature>
<feature type="region of interest" description="Disordered" evidence="1">
    <location>
        <begin position="135"/>
        <end position="251"/>
    </location>
</feature>
<organism evidence="2 3">
    <name type="scientific">Thalassiosira oceanica</name>
    <name type="common">Marine diatom</name>
    <dbReference type="NCBI Taxonomy" id="159749"/>
    <lineage>
        <taxon>Eukaryota</taxon>
        <taxon>Sar</taxon>
        <taxon>Stramenopiles</taxon>
        <taxon>Ochrophyta</taxon>
        <taxon>Bacillariophyta</taxon>
        <taxon>Coscinodiscophyceae</taxon>
        <taxon>Thalassiosirophycidae</taxon>
        <taxon>Thalassiosirales</taxon>
        <taxon>Thalassiosiraceae</taxon>
        <taxon>Thalassiosira</taxon>
    </lineage>
</organism>
<protein>
    <submittedName>
        <fullName evidence="2">Uncharacterized protein</fullName>
    </submittedName>
</protein>
<feature type="region of interest" description="Disordered" evidence="1">
    <location>
        <begin position="1"/>
        <end position="84"/>
    </location>
</feature>
<proteinExistence type="predicted"/>
<gene>
    <name evidence="2" type="ORF">THAOC_00918</name>
</gene>